<reference evidence="1" key="1">
    <citation type="submission" date="2018-05" db="EMBL/GenBank/DDBJ databases">
        <authorList>
            <person name="Lanie J.A."/>
            <person name="Ng W.-L."/>
            <person name="Kazmierczak K.M."/>
            <person name="Andrzejewski T.M."/>
            <person name="Davidsen T.M."/>
            <person name="Wayne K.J."/>
            <person name="Tettelin H."/>
            <person name="Glass J.I."/>
            <person name="Rusch D."/>
            <person name="Podicherti R."/>
            <person name="Tsui H.-C.T."/>
            <person name="Winkler M.E."/>
        </authorList>
    </citation>
    <scope>NUCLEOTIDE SEQUENCE</scope>
</reference>
<feature type="non-terminal residue" evidence="1">
    <location>
        <position position="1"/>
    </location>
</feature>
<evidence type="ECO:0000313" key="1">
    <source>
        <dbReference type="EMBL" id="SVB30566.1"/>
    </source>
</evidence>
<gene>
    <name evidence="1" type="ORF">METZ01_LOCUS183420</name>
</gene>
<proteinExistence type="predicted"/>
<name>A0A382CWJ0_9ZZZZ</name>
<feature type="non-terminal residue" evidence="1">
    <location>
        <position position="627"/>
    </location>
</feature>
<sequence>TGYKVAVITDSVVHGRWSIHTLQEDNTWLRTRTQSYDTKKFWDFEDWYDTGYSIDTSIDYRYTDFNKVYEHGSTIADKSIIKITKGTSWDLYVKENDKHTLIGQKNGTLKFGDDLYDYVKTNYGFAKEGYDFNLFDTEPQIETRNIIDAIKNQILAGDLQNEHNKLMFVLLKFVLQEQSYVDWIFKTSFIQVKHNLRALDQFPTYQRDNQEFVKSYINEVKPYHTKIREYVLGYTKLETYLGDTTDFDLPATYDSVTKTFRSPNKEKSHDASTLTTNTAYKMWNENHSYYVDSVTIHWPGINYTTAPILTFDAPPAGGVTATATCTIDGGQVDSVTVTNKGSGYLTTPAITITGGSPTITAKLYAVLKNNDIRKIKETLKFDRIKFSSNVKTWTANTSYTTSDIIQHNNEAYTVNENFTSGTIFDSDKLTIKADATFNNAMDRTMAYYSPTVGQDAVDLGAIFKGITYPGTKVQGPLFTKEPGFDTGDFDTRAFDNYDVDEDGRFVLSSKNLDLDLQAQFNDTQLGLRPEDIIVDGSSKFVDAYSSHAPEEFVPGRVFDSLSINVFTSPSTDVDSDNALGFPIYSINYKGNGTNKVFKFGDDKTGTDQEVVVYSKSSGKIASSSYTV</sequence>
<protein>
    <submittedName>
        <fullName evidence="1">Uncharacterized protein</fullName>
    </submittedName>
</protein>
<organism evidence="1">
    <name type="scientific">marine metagenome</name>
    <dbReference type="NCBI Taxonomy" id="408172"/>
    <lineage>
        <taxon>unclassified sequences</taxon>
        <taxon>metagenomes</taxon>
        <taxon>ecological metagenomes</taxon>
    </lineage>
</organism>
<dbReference type="AlphaFoldDB" id="A0A382CWJ0"/>
<dbReference type="EMBL" id="UINC01036502">
    <property type="protein sequence ID" value="SVB30566.1"/>
    <property type="molecule type" value="Genomic_DNA"/>
</dbReference>
<accession>A0A382CWJ0</accession>